<evidence type="ECO:0000256" key="1">
    <source>
        <dbReference type="SAM" id="MobiDB-lite"/>
    </source>
</evidence>
<proteinExistence type="predicted"/>
<dbReference type="EMBL" id="JH159159">
    <property type="protein sequence ID" value="EGZ09682.1"/>
    <property type="molecule type" value="Genomic_DNA"/>
</dbReference>
<organism evidence="2 3">
    <name type="scientific">Phytophthora sojae (strain P6497)</name>
    <name type="common">Soybean stem and root rot agent</name>
    <name type="synonym">Phytophthora megasperma f. sp. glycines</name>
    <dbReference type="NCBI Taxonomy" id="1094619"/>
    <lineage>
        <taxon>Eukaryota</taxon>
        <taxon>Sar</taxon>
        <taxon>Stramenopiles</taxon>
        <taxon>Oomycota</taxon>
        <taxon>Peronosporomycetes</taxon>
        <taxon>Peronosporales</taxon>
        <taxon>Peronosporaceae</taxon>
        <taxon>Phytophthora</taxon>
    </lineage>
</organism>
<accession>G5A4T2</accession>
<dbReference type="InParanoid" id="G5A4T2"/>
<evidence type="ECO:0000313" key="2">
    <source>
        <dbReference type="EMBL" id="EGZ09682.1"/>
    </source>
</evidence>
<name>G5A4T2_PHYSP</name>
<keyword evidence="3" id="KW-1185">Reference proteome</keyword>
<dbReference type="KEGG" id="psoj:PHYSODRAFT_338445"/>
<protein>
    <submittedName>
        <fullName evidence="2">Uncharacterized protein</fullName>
    </submittedName>
</protein>
<gene>
    <name evidence="2" type="ORF">PHYSODRAFT_338445</name>
</gene>
<feature type="region of interest" description="Disordered" evidence="1">
    <location>
        <begin position="26"/>
        <end position="76"/>
    </location>
</feature>
<dbReference type="RefSeq" id="XP_009534543.1">
    <property type="nucleotide sequence ID" value="XM_009536248.1"/>
</dbReference>
<dbReference type="GeneID" id="20647572"/>
<dbReference type="AlphaFoldDB" id="G5A4T2"/>
<feature type="region of interest" description="Disordered" evidence="1">
    <location>
        <begin position="148"/>
        <end position="178"/>
    </location>
</feature>
<sequence>MAWPLAISTAELLSYRRIQTKTLSIASNRPPTRCHLTHPAGNVASPPSTTDNPTDKLMLPAKAAPPDPDAESDEVHTPPVAAPVVLSSRTSTISQSHVVRAASAPIREHLTPRCQLRRPTRSTVLMSARPDQDSTSRTGFAISDSVPLLTDLAPPSDTRTCAPDSPPPRTNNANGAPRSKRLEVHWHCDAADRLPLNYCLLSTLSRPRSLCYMSPVL</sequence>
<dbReference type="Proteomes" id="UP000002640">
    <property type="component" value="Unassembled WGS sequence"/>
</dbReference>
<evidence type="ECO:0000313" key="3">
    <source>
        <dbReference type="Proteomes" id="UP000002640"/>
    </source>
</evidence>
<reference evidence="2 3" key="1">
    <citation type="journal article" date="2006" name="Science">
        <title>Phytophthora genome sequences uncover evolutionary origins and mechanisms of pathogenesis.</title>
        <authorList>
            <person name="Tyler B.M."/>
            <person name="Tripathy S."/>
            <person name="Zhang X."/>
            <person name="Dehal P."/>
            <person name="Jiang R.H."/>
            <person name="Aerts A."/>
            <person name="Arredondo F.D."/>
            <person name="Baxter L."/>
            <person name="Bensasson D."/>
            <person name="Beynon J.L."/>
            <person name="Chapman J."/>
            <person name="Damasceno C.M."/>
            <person name="Dorrance A.E."/>
            <person name="Dou D."/>
            <person name="Dickerman A.W."/>
            <person name="Dubchak I.L."/>
            <person name="Garbelotto M."/>
            <person name="Gijzen M."/>
            <person name="Gordon S.G."/>
            <person name="Govers F."/>
            <person name="Grunwald N.J."/>
            <person name="Huang W."/>
            <person name="Ivors K.L."/>
            <person name="Jones R.W."/>
            <person name="Kamoun S."/>
            <person name="Krampis K."/>
            <person name="Lamour K.H."/>
            <person name="Lee M.K."/>
            <person name="McDonald W.H."/>
            <person name="Medina M."/>
            <person name="Meijer H.J."/>
            <person name="Nordberg E.K."/>
            <person name="Maclean D.J."/>
            <person name="Ospina-Giraldo M.D."/>
            <person name="Morris P.F."/>
            <person name="Phuntumart V."/>
            <person name="Putnam N.H."/>
            <person name="Rash S."/>
            <person name="Rose J.K."/>
            <person name="Sakihama Y."/>
            <person name="Salamov A.A."/>
            <person name="Savidor A."/>
            <person name="Scheuring C.F."/>
            <person name="Smith B.M."/>
            <person name="Sobral B.W."/>
            <person name="Terry A."/>
            <person name="Torto-Alalibo T.A."/>
            <person name="Win J."/>
            <person name="Xu Z."/>
            <person name="Zhang H."/>
            <person name="Grigoriev I.V."/>
            <person name="Rokhsar D.S."/>
            <person name="Boore J.L."/>
        </authorList>
    </citation>
    <scope>NUCLEOTIDE SEQUENCE [LARGE SCALE GENOMIC DNA]</scope>
    <source>
        <strain evidence="2 3">P6497</strain>
    </source>
</reference>